<sequence>MKKLTLIGVLMFALALLSTPAMAQEGGGRIPGGFGIGLGNGTAVSGISLKAFQGNTAIQGVIGSRWGYGYSRYDRYGGFGASVDLLFNQDALVQADPLVLAWNLGFGGAVATWGSGRLSAFAHGVAGLEFIFPSVPIDIVLELRPGIEIYRGAYFFITGGAHIRFYL</sequence>
<comment type="caution">
    <text evidence="2">The sequence shown here is derived from an EMBL/GenBank/DDBJ whole genome shotgun (WGS) entry which is preliminary data.</text>
</comment>
<evidence type="ECO:0000313" key="2">
    <source>
        <dbReference type="EMBL" id="TXD31428.1"/>
    </source>
</evidence>
<evidence type="ECO:0008006" key="4">
    <source>
        <dbReference type="Google" id="ProtNLM"/>
    </source>
</evidence>
<dbReference type="AlphaFoldDB" id="A0A5C6WX87"/>
<keyword evidence="1" id="KW-0732">Signal</keyword>
<evidence type="ECO:0000313" key="3">
    <source>
        <dbReference type="Proteomes" id="UP000321046"/>
    </source>
</evidence>
<dbReference type="EMBL" id="VOSL01000148">
    <property type="protein sequence ID" value="TXD31428.1"/>
    <property type="molecule type" value="Genomic_DNA"/>
</dbReference>
<protein>
    <recommendedName>
        <fullName evidence="4">Outer membrane protein beta-barrel domain-containing protein</fullName>
    </recommendedName>
</protein>
<dbReference type="RefSeq" id="WP_146977600.1">
    <property type="nucleotide sequence ID" value="NZ_VOSL01000148.1"/>
</dbReference>
<dbReference type="Proteomes" id="UP000321046">
    <property type="component" value="Unassembled WGS sequence"/>
</dbReference>
<feature type="chain" id="PRO_5023082740" description="Outer membrane protein beta-barrel domain-containing protein" evidence="1">
    <location>
        <begin position="24"/>
        <end position="167"/>
    </location>
</feature>
<gene>
    <name evidence="2" type="ORF">FRC96_21460</name>
</gene>
<feature type="signal peptide" evidence="1">
    <location>
        <begin position="1"/>
        <end position="23"/>
    </location>
</feature>
<dbReference type="OrthoDB" id="5511572at2"/>
<reference evidence="2 3" key="1">
    <citation type="submission" date="2019-08" db="EMBL/GenBank/DDBJ databases">
        <title>Bradymonadales sp. TMQ2.</title>
        <authorList>
            <person name="Liang Q."/>
        </authorList>
    </citation>
    <scope>NUCLEOTIDE SEQUENCE [LARGE SCALE GENOMIC DNA]</scope>
    <source>
        <strain evidence="2 3">TMQ2</strain>
    </source>
</reference>
<organism evidence="2 3">
    <name type="scientific">Lujinxingia vulgaris</name>
    <dbReference type="NCBI Taxonomy" id="2600176"/>
    <lineage>
        <taxon>Bacteria</taxon>
        <taxon>Deltaproteobacteria</taxon>
        <taxon>Bradymonadales</taxon>
        <taxon>Lujinxingiaceae</taxon>
        <taxon>Lujinxingia</taxon>
    </lineage>
</organism>
<evidence type="ECO:0000256" key="1">
    <source>
        <dbReference type="SAM" id="SignalP"/>
    </source>
</evidence>
<proteinExistence type="predicted"/>
<name>A0A5C6WX87_9DELT</name>
<accession>A0A5C6WX87</accession>